<organism evidence="2 3">
    <name type="scientific">Fusarium napiforme</name>
    <dbReference type="NCBI Taxonomy" id="42672"/>
    <lineage>
        <taxon>Eukaryota</taxon>
        <taxon>Fungi</taxon>
        <taxon>Dikarya</taxon>
        <taxon>Ascomycota</taxon>
        <taxon>Pezizomycotina</taxon>
        <taxon>Sordariomycetes</taxon>
        <taxon>Hypocreomycetidae</taxon>
        <taxon>Hypocreales</taxon>
        <taxon>Nectriaceae</taxon>
        <taxon>Fusarium</taxon>
        <taxon>Fusarium fujikuroi species complex</taxon>
    </lineage>
</organism>
<evidence type="ECO:0000259" key="1">
    <source>
        <dbReference type="PROSITE" id="PS50011"/>
    </source>
</evidence>
<name>A0A8H5JZE7_9HYPO</name>
<sequence length="498" mass="55789">MAELILSAVALGIAIPEFLKTLAKGLEQLAGIATKYRNAPQVLQEISLLARDLGQGKLTLNVSLAEWASRSEGLDPRLRESLYGYLQRLQAAITSTIIAVESLYDKDGALKRFYFSIIGERRLVKAAKKFHHWQTDFVQLIQLIEMEKRLTQRSPLLSDQELTIFNKGDGEDLVPVPGSRLLLLGKGEFKPSNAGIQVINVLVERRALDVDEASIAHVATKLGSSRHDVGILNCIGYRRRNGVELVFQVPISFSAPLPLSEIIGSTMDGRIPYPLEARMELCRDLCRAVFSVHTSSFVHKNIRPENVLLFQTDGHHGQIAPGRKQLGRPFLTDWLMLRTFDDLSTRRGAQEWIENIYRHPHRQGLQPQTRYNLGHDLYSLGVVLLEVALWESFIVSRDCPKLSQRYINAAIQVGHITPGTMDPARFLRKLTAPVLMQQTLLELAREEVPSRMGTTLSQLIVSCITCLEGGLGNACDFENSPDEVALRFHELVNESFVI</sequence>
<dbReference type="PANTHER" id="PTHR37542">
    <property type="entry name" value="HELO DOMAIN-CONTAINING PROTEIN-RELATED"/>
    <property type="match status" value="1"/>
</dbReference>
<comment type="caution">
    <text evidence="2">The sequence shown here is derived from an EMBL/GenBank/DDBJ whole genome shotgun (WGS) entry which is preliminary data.</text>
</comment>
<evidence type="ECO:0000313" key="3">
    <source>
        <dbReference type="Proteomes" id="UP000574317"/>
    </source>
</evidence>
<gene>
    <name evidence="2" type="ORF">FNAPI_2972</name>
</gene>
<keyword evidence="2" id="KW-0808">Transferase</keyword>
<feature type="domain" description="Protein kinase" evidence="1">
    <location>
        <begin position="178"/>
        <end position="498"/>
    </location>
</feature>
<accession>A0A8H5JZE7</accession>
<dbReference type="AlphaFoldDB" id="A0A8H5JZE7"/>
<dbReference type="GO" id="GO:0004672">
    <property type="term" value="F:protein kinase activity"/>
    <property type="evidence" value="ECO:0007669"/>
    <property type="project" value="InterPro"/>
</dbReference>
<dbReference type="GO" id="GO:0005524">
    <property type="term" value="F:ATP binding"/>
    <property type="evidence" value="ECO:0007669"/>
    <property type="project" value="InterPro"/>
</dbReference>
<keyword evidence="3" id="KW-1185">Reference proteome</keyword>
<protein>
    <submittedName>
        <fullName evidence="2">Serine threonine kinase 33</fullName>
    </submittedName>
</protein>
<dbReference type="InterPro" id="IPR011009">
    <property type="entry name" value="Kinase-like_dom_sf"/>
</dbReference>
<dbReference type="PROSITE" id="PS50011">
    <property type="entry name" value="PROTEIN_KINASE_DOM"/>
    <property type="match status" value="1"/>
</dbReference>
<dbReference type="SUPFAM" id="SSF56112">
    <property type="entry name" value="Protein kinase-like (PK-like)"/>
    <property type="match status" value="1"/>
</dbReference>
<proteinExistence type="predicted"/>
<dbReference type="InterPro" id="IPR000719">
    <property type="entry name" value="Prot_kinase_dom"/>
</dbReference>
<reference evidence="2 3" key="1">
    <citation type="submission" date="2020-05" db="EMBL/GenBank/DDBJ databases">
        <title>Identification and distribution of gene clusters putatively required for synthesis of sphingolipid metabolism inhibitors in phylogenetically diverse species of the filamentous fungus Fusarium.</title>
        <authorList>
            <person name="Kim H.-S."/>
            <person name="Busman M."/>
            <person name="Brown D.W."/>
            <person name="Divon H."/>
            <person name="Uhlig S."/>
            <person name="Proctor R.H."/>
        </authorList>
    </citation>
    <scope>NUCLEOTIDE SEQUENCE [LARGE SCALE GENOMIC DNA]</scope>
    <source>
        <strain evidence="2 3">NRRL 25196</strain>
    </source>
</reference>
<evidence type="ECO:0000313" key="2">
    <source>
        <dbReference type="EMBL" id="KAF5562865.1"/>
    </source>
</evidence>
<dbReference type="Proteomes" id="UP000574317">
    <property type="component" value="Unassembled WGS sequence"/>
</dbReference>
<keyword evidence="2" id="KW-0418">Kinase</keyword>
<dbReference type="PANTHER" id="PTHR37542:SF3">
    <property type="entry name" value="PRION-INHIBITION AND PROPAGATION HELO DOMAIN-CONTAINING PROTEIN"/>
    <property type="match status" value="1"/>
</dbReference>
<dbReference type="EMBL" id="JAAOAO010000101">
    <property type="protein sequence ID" value="KAF5562865.1"/>
    <property type="molecule type" value="Genomic_DNA"/>
</dbReference>
<dbReference type="Gene3D" id="1.10.510.10">
    <property type="entry name" value="Transferase(Phosphotransferase) domain 1"/>
    <property type="match status" value="1"/>
</dbReference>